<dbReference type="EMBL" id="CP147248">
    <property type="protein sequence ID" value="WYJ87409.1"/>
    <property type="molecule type" value="Genomic_DNA"/>
</dbReference>
<dbReference type="InterPro" id="IPR013766">
    <property type="entry name" value="Thioredoxin_domain"/>
</dbReference>
<organism evidence="9 10">
    <name type="scientific">Candidatus Enterococcus lemimoniae</name>
    <dbReference type="NCBI Taxonomy" id="1834167"/>
    <lineage>
        <taxon>Bacteria</taxon>
        <taxon>Bacillati</taxon>
        <taxon>Bacillota</taxon>
        <taxon>Bacilli</taxon>
        <taxon>Lactobacillales</taxon>
        <taxon>Enterococcaceae</taxon>
        <taxon>Enterococcus</taxon>
    </lineage>
</organism>
<keyword evidence="3" id="KW-0249">Electron transport</keyword>
<evidence type="ECO:0000256" key="6">
    <source>
        <dbReference type="NCBIfam" id="TIGR01068"/>
    </source>
</evidence>
<dbReference type="InterPro" id="IPR005746">
    <property type="entry name" value="Thioredoxin"/>
</dbReference>
<evidence type="ECO:0000313" key="9">
    <source>
        <dbReference type="EMBL" id="WYJ87409.1"/>
    </source>
</evidence>
<dbReference type="PRINTS" id="PR00421">
    <property type="entry name" value="THIOREDOXIN"/>
</dbReference>
<evidence type="ECO:0000256" key="3">
    <source>
        <dbReference type="ARBA" id="ARBA00022982"/>
    </source>
</evidence>
<dbReference type="Pfam" id="PF00085">
    <property type="entry name" value="Thioredoxin"/>
    <property type="match status" value="1"/>
</dbReference>
<keyword evidence="2" id="KW-0813">Transport</keyword>
<dbReference type="Gene3D" id="3.40.30.10">
    <property type="entry name" value="Glutaredoxin"/>
    <property type="match status" value="1"/>
</dbReference>
<dbReference type="SUPFAM" id="SSF52833">
    <property type="entry name" value="Thioredoxin-like"/>
    <property type="match status" value="1"/>
</dbReference>
<dbReference type="NCBIfam" id="TIGR01068">
    <property type="entry name" value="thioredoxin"/>
    <property type="match status" value="1"/>
</dbReference>
<dbReference type="PROSITE" id="PS51352">
    <property type="entry name" value="THIOREDOXIN_2"/>
    <property type="match status" value="1"/>
</dbReference>
<keyword evidence="10" id="KW-1185">Reference proteome</keyword>
<sequence length="105" mass="12494">MIQSITDENFIQETSQGIVLVEFWAQWCSYCKMLEPVLEELDREYATDIQIRQMNVETNEVIPEQYNVMSLPLLILFKDGEAKEKIVGYYPKHILKNYFKEILQK</sequence>
<comment type="similarity">
    <text evidence="1 7">Belongs to the thioredoxin family.</text>
</comment>
<evidence type="ECO:0000256" key="1">
    <source>
        <dbReference type="ARBA" id="ARBA00008987"/>
    </source>
</evidence>
<gene>
    <name evidence="9" type="ORF">A5866_002505</name>
</gene>
<evidence type="ECO:0000313" key="10">
    <source>
        <dbReference type="Proteomes" id="UP000195080"/>
    </source>
</evidence>
<evidence type="ECO:0000259" key="8">
    <source>
        <dbReference type="PROSITE" id="PS51352"/>
    </source>
</evidence>
<keyword evidence="4" id="KW-1015">Disulfide bond</keyword>
<dbReference type="PANTHER" id="PTHR45663:SF11">
    <property type="entry name" value="GEO12009P1"/>
    <property type="match status" value="1"/>
</dbReference>
<accession>A0ABZ2T9B0</accession>
<evidence type="ECO:0000256" key="7">
    <source>
        <dbReference type="PIRNR" id="PIRNR000077"/>
    </source>
</evidence>
<evidence type="ECO:0000256" key="4">
    <source>
        <dbReference type="ARBA" id="ARBA00023157"/>
    </source>
</evidence>
<dbReference type="PIRSF" id="PIRSF000077">
    <property type="entry name" value="Thioredoxin"/>
    <property type="match status" value="1"/>
</dbReference>
<dbReference type="Proteomes" id="UP000195080">
    <property type="component" value="Chromosome"/>
</dbReference>
<dbReference type="InterPro" id="IPR036249">
    <property type="entry name" value="Thioredoxin-like_sf"/>
</dbReference>
<proteinExistence type="inferred from homology"/>
<dbReference type="PANTHER" id="PTHR45663">
    <property type="entry name" value="GEO12009P1"/>
    <property type="match status" value="1"/>
</dbReference>
<feature type="domain" description="Thioredoxin" evidence="8">
    <location>
        <begin position="1"/>
        <end position="105"/>
    </location>
</feature>
<dbReference type="RefSeq" id="WP_086277308.1">
    <property type="nucleotide sequence ID" value="NZ_CP147248.1"/>
</dbReference>
<evidence type="ECO:0000256" key="2">
    <source>
        <dbReference type="ARBA" id="ARBA00022448"/>
    </source>
</evidence>
<evidence type="ECO:0000256" key="5">
    <source>
        <dbReference type="ARBA" id="ARBA00023284"/>
    </source>
</evidence>
<dbReference type="CDD" id="cd02947">
    <property type="entry name" value="TRX_family"/>
    <property type="match status" value="1"/>
</dbReference>
<name>A0ABZ2T9B0_9ENTE</name>
<keyword evidence="5" id="KW-0676">Redox-active center</keyword>
<protein>
    <recommendedName>
        <fullName evidence="6 7">Thioredoxin</fullName>
    </recommendedName>
</protein>
<reference evidence="10" key="1">
    <citation type="submission" date="2017-05" db="EMBL/GenBank/DDBJ databases">
        <title>The Genome Sequence of EEnterococcus faecalis 9F2_4866.</title>
        <authorList>
            <consortium name="The Broad Institute Genomics Platform"/>
            <consortium name="The Broad Institute Genomic Center for Infectious Diseases"/>
            <person name="Earl A."/>
            <person name="Manson A."/>
            <person name="Schwartman J."/>
            <person name="Gilmore M."/>
            <person name="Abouelleil A."/>
            <person name="Cao P."/>
            <person name="Chapman S."/>
            <person name="Cusick C."/>
            <person name="Shea T."/>
            <person name="Young S."/>
            <person name="Neafsey D."/>
            <person name="Nusbaum C."/>
            <person name="Birren B."/>
        </authorList>
    </citation>
    <scope>NUCLEOTIDE SEQUENCE [LARGE SCALE GENOMIC DNA]</scope>
    <source>
        <strain evidence="10">12C11_DIV0727</strain>
    </source>
</reference>